<reference evidence="4 5" key="1">
    <citation type="submission" date="2020-04" db="EMBL/GenBank/DDBJ databases">
        <title>Luteolibacter sp. G-1-1-1 isolated from soil.</title>
        <authorList>
            <person name="Dahal R.H."/>
        </authorList>
    </citation>
    <scope>NUCLEOTIDE SEQUENCE [LARGE SCALE GENOMIC DNA]</scope>
    <source>
        <strain evidence="4 5">G-1-1-1</strain>
    </source>
</reference>
<dbReference type="AlphaFoldDB" id="A0A858RRQ0"/>
<dbReference type="PANTHER" id="PTHR44591">
    <property type="entry name" value="STRESS RESPONSE REGULATOR PROTEIN 1"/>
    <property type="match status" value="1"/>
</dbReference>
<dbReference type="InterPro" id="IPR001789">
    <property type="entry name" value="Sig_transdc_resp-reg_receiver"/>
</dbReference>
<protein>
    <submittedName>
        <fullName evidence="4">Response regulator</fullName>
    </submittedName>
</protein>
<evidence type="ECO:0000313" key="4">
    <source>
        <dbReference type="EMBL" id="QJE98810.1"/>
    </source>
</evidence>
<evidence type="ECO:0000313" key="5">
    <source>
        <dbReference type="Proteomes" id="UP000501812"/>
    </source>
</evidence>
<dbReference type="RefSeq" id="WP_169457297.1">
    <property type="nucleotide sequence ID" value="NZ_CP051774.1"/>
</dbReference>
<dbReference type="GO" id="GO:0000160">
    <property type="term" value="P:phosphorelay signal transduction system"/>
    <property type="evidence" value="ECO:0007669"/>
    <property type="project" value="InterPro"/>
</dbReference>
<organism evidence="4 5">
    <name type="scientific">Luteolibacter luteus</name>
    <dbReference type="NCBI Taxonomy" id="2728835"/>
    <lineage>
        <taxon>Bacteria</taxon>
        <taxon>Pseudomonadati</taxon>
        <taxon>Verrucomicrobiota</taxon>
        <taxon>Verrucomicrobiia</taxon>
        <taxon>Verrucomicrobiales</taxon>
        <taxon>Verrucomicrobiaceae</taxon>
        <taxon>Luteolibacter</taxon>
    </lineage>
</organism>
<keyword evidence="1 2" id="KW-0597">Phosphoprotein</keyword>
<dbReference type="PROSITE" id="PS50110">
    <property type="entry name" value="RESPONSE_REGULATORY"/>
    <property type="match status" value="1"/>
</dbReference>
<dbReference type="InterPro" id="IPR050595">
    <property type="entry name" value="Bact_response_regulator"/>
</dbReference>
<dbReference type="InterPro" id="IPR011006">
    <property type="entry name" value="CheY-like_superfamily"/>
</dbReference>
<accession>A0A858RRQ0</accession>
<dbReference type="Proteomes" id="UP000501812">
    <property type="component" value="Chromosome"/>
</dbReference>
<gene>
    <name evidence="4" type="ORF">HHL09_24530</name>
</gene>
<feature type="modified residue" description="4-aspartylphosphate" evidence="2">
    <location>
        <position position="57"/>
    </location>
</feature>
<dbReference type="PANTHER" id="PTHR44591:SF3">
    <property type="entry name" value="RESPONSE REGULATORY DOMAIN-CONTAINING PROTEIN"/>
    <property type="match status" value="1"/>
</dbReference>
<sequence length="133" mass="14376">MGVAADRGIIVVDDDPGMSRAITRMLMLGGWSARAFESAEDLMASAELERAALLILDIQLPGLSGLDLHQQLQSSHGSLPVIFITGEDRPVFRERALRAGATAYLTKPFPGQELMDAVRRHFEPAGNPPKAIP</sequence>
<dbReference type="KEGG" id="luo:HHL09_24530"/>
<dbReference type="Gene3D" id="3.40.50.2300">
    <property type="match status" value="1"/>
</dbReference>
<name>A0A858RRQ0_9BACT</name>
<evidence type="ECO:0000259" key="3">
    <source>
        <dbReference type="PROSITE" id="PS50110"/>
    </source>
</evidence>
<feature type="domain" description="Response regulatory" evidence="3">
    <location>
        <begin position="8"/>
        <end position="122"/>
    </location>
</feature>
<evidence type="ECO:0000256" key="1">
    <source>
        <dbReference type="ARBA" id="ARBA00022553"/>
    </source>
</evidence>
<proteinExistence type="predicted"/>
<dbReference type="SMART" id="SM00448">
    <property type="entry name" value="REC"/>
    <property type="match status" value="1"/>
</dbReference>
<evidence type="ECO:0000256" key="2">
    <source>
        <dbReference type="PROSITE-ProRule" id="PRU00169"/>
    </source>
</evidence>
<dbReference type="EMBL" id="CP051774">
    <property type="protein sequence ID" value="QJE98810.1"/>
    <property type="molecule type" value="Genomic_DNA"/>
</dbReference>
<keyword evidence="5" id="KW-1185">Reference proteome</keyword>
<dbReference type="Pfam" id="PF00072">
    <property type="entry name" value="Response_reg"/>
    <property type="match status" value="1"/>
</dbReference>
<dbReference type="SUPFAM" id="SSF52172">
    <property type="entry name" value="CheY-like"/>
    <property type="match status" value="1"/>
</dbReference>